<accession>A0A2W5N9P3</accession>
<dbReference type="Proteomes" id="UP000249082">
    <property type="component" value="Unassembled WGS sequence"/>
</dbReference>
<feature type="non-terminal residue" evidence="1">
    <location>
        <position position="1"/>
    </location>
</feature>
<protein>
    <submittedName>
        <fullName evidence="1">Uncharacterized protein</fullName>
    </submittedName>
</protein>
<evidence type="ECO:0000313" key="2">
    <source>
        <dbReference type="Proteomes" id="UP000249082"/>
    </source>
</evidence>
<evidence type="ECO:0000313" key="1">
    <source>
        <dbReference type="EMBL" id="PZQ50211.1"/>
    </source>
</evidence>
<reference evidence="1 2" key="1">
    <citation type="submission" date="2017-08" db="EMBL/GenBank/DDBJ databases">
        <title>Infants hospitalized years apart are colonized by the same room-sourced microbial strains.</title>
        <authorList>
            <person name="Brooks B."/>
            <person name="Olm M.R."/>
            <person name="Firek B.A."/>
            <person name="Baker R."/>
            <person name="Thomas B.C."/>
            <person name="Morowitz M.J."/>
            <person name="Banfield J.F."/>
        </authorList>
    </citation>
    <scope>NUCLEOTIDE SEQUENCE [LARGE SCALE GENOMIC DNA]</scope>
    <source>
        <strain evidence="1">S2_005_002_R2_33</strain>
    </source>
</reference>
<dbReference type="EMBL" id="QFPX01000044">
    <property type="protein sequence ID" value="PZQ50211.1"/>
    <property type="molecule type" value="Genomic_DNA"/>
</dbReference>
<proteinExistence type="predicted"/>
<name>A0A2W5N9P3_9SPHN</name>
<organism evidence="1 2">
    <name type="scientific">Novosphingobium pentaromativorans</name>
    <dbReference type="NCBI Taxonomy" id="205844"/>
    <lineage>
        <taxon>Bacteria</taxon>
        <taxon>Pseudomonadati</taxon>
        <taxon>Pseudomonadota</taxon>
        <taxon>Alphaproteobacteria</taxon>
        <taxon>Sphingomonadales</taxon>
        <taxon>Sphingomonadaceae</taxon>
        <taxon>Novosphingobium</taxon>
    </lineage>
</organism>
<comment type="caution">
    <text evidence="1">The sequence shown here is derived from an EMBL/GenBank/DDBJ whole genome shotgun (WGS) entry which is preliminary data.</text>
</comment>
<sequence>RRAMVTSLLIGGAGALFAMLAVRKMHLDPLGAAIVSFSIAFGGVKAIKSFSSAGLTAVRWVISNLADDAEKIGRKRAEAQRLLSENTKADRARLGLRED</sequence>
<gene>
    <name evidence="1" type="ORF">DI555_23235</name>
</gene>
<dbReference type="AlphaFoldDB" id="A0A2W5N9P3"/>